<keyword evidence="1" id="KW-0812">Transmembrane</keyword>
<dbReference type="EMBL" id="CP003564">
    <property type="protein sequence ID" value="AFL54744.1"/>
    <property type="molecule type" value="Genomic_DNA"/>
</dbReference>
<dbReference type="HOGENOM" id="CLU_3317070_0_0_5"/>
<keyword evidence="1" id="KW-1133">Transmembrane helix</keyword>
<geneLocation type="plasmid" evidence="3">
    <name>pUSDA257 fragment 1</name>
</geneLocation>
<feature type="transmembrane region" description="Helical" evidence="1">
    <location>
        <begin position="21"/>
        <end position="38"/>
    </location>
</feature>
<dbReference type="AlphaFoldDB" id="I3XFT8"/>
<name>I3XFT8_SINF2</name>
<gene>
    <name evidence="2" type="ORF">USDA257_p00250</name>
</gene>
<evidence type="ECO:0000256" key="1">
    <source>
        <dbReference type="SAM" id="Phobius"/>
    </source>
</evidence>
<dbReference type="PATRIC" id="fig|1185652.3.peg.6479"/>
<evidence type="ECO:0000313" key="2">
    <source>
        <dbReference type="EMBL" id="AFL54744.1"/>
    </source>
</evidence>
<accession>I3XFT8</accession>
<protein>
    <submittedName>
        <fullName evidence="2">Uncharacterized protein</fullName>
    </submittedName>
</protein>
<proteinExistence type="predicted"/>
<keyword evidence="1" id="KW-0472">Membrane</keyword>
<keyword evidence="2" id="KW-0614">Plasmid</keyword>
<evidence type="ECO:0000313" key="3">
    <source>
        <dbReference type="Proteomes" id="UP000006180"/>
    </source>
</evidence>
<reference evidence="2" key="1">
    <citation type="journal article" date="2012" name="J. Bacteriol.">
        <title>Complete genome sequence of the broad-host-range strain Sinorhizobium fredii USDA257.</title>
        <authorList>
            <person name="Schuldes J."/>
            <person name="Rodriguez Orbegoso M."/>
            <person name="Schmeisser C."/>
            <person name="Krishnan H.B."/>
            <person name="Daniel R."/>
            <person name="Streit W.R."/>
        </authorList>
    </citation>
    <scope>NUCLEOTIDE SEQUENCE [LARGE SCALE GENOMIC DNA]</scope>
    <source>
        <strain evidence="2">USDA 257</strain>
        <plasmid evidence="2">pUSDA257</plasmid>
    </source>
</reference>
<sequence length="39" mass="4331">MVKDRLSRLAERIATTRRHGLVRLSPFLALVLAAVADVD</sequence>
<organism evidence="2">
    <name type="scientific">Sinorhizobium fredii (strain USDA 257)</name>
    <dbReference type="NCBI Taxonomy" id="1185652"/>
    <lineage>
        <taxon>Bacteria</taxon>
        <taxon>Pseudomonadati</taxon>
        <taxon>Pseudomonadota</taxon>
        <taxon>Alphaproteobacteria</taxon>
        <taxon>Hyphomicrobiales</taxon>
        <taxon>Rhizobiaceae</taxon>
        <taxon>Sinorhizobium/Ensifer group</taxon>
        <taxon>Sinorhizobium</taxon>
    </lineage>
</organism>